<gene>
    <name evidence="7" type="ORF">San01_07140</name>
</gene>
<dbReference type="InterPro" id="IPR013325">
    <property type="entry name" value="RNA_pol_sigma_r2"/>
</dbReference>
<dbReference type="GO" id="GO:0006352">
    <property type="term" value="P:DNA-templated transcription initiation"/>
    <property type="evidence" value="ECO:0007669"/>
    <property type="project" value="InterPro"/>
</dbReference>
<dbReference type="SUPFAM" id="SSF88659">
    <property type="entry name" value="Sigma3 and sigma4 domains of RNA polymerase sigma factors"/>
    <property type="match status" value="2"/>
</dbReference>
<dbReference type="PRINTS" id="PR00046">
    <property type="entry name" value="SIGMA70FCT"/>
</dbReference>
<evidence type="ECO:0000313" key="8">
    <source>
        <dbReference type="Proteomes" id="UP000325598"/>
    </source>
</evidence>
<dbReference type="InterPro" id="IPR014322">
    <property type="entry name" value="RNA_pol_sigma-B/F/G"/>
</dbReference>
<feature type="compositionally biased region" description="Low complexity" evidence="5">
    <location>
        <begin position="237"/>
        <end position="257"/>
    </location>
</feature>
<feature type="region of interest" description="Disordered" evidence="5">
    <location>
        <begin position="230"/>
        <end position="326"/>
    </location>
</feature>
<comment type="caution">
    <text evidence="7">The sequence shown here is derived from an EMBL/GenBank/DDBJ whole genome shotgun (WGS) entry which is preliminary data.</text>
</comment>
<dbReference type="InterPro" id="IPR017853">
    <property type="entry name" value="GH"/>
</dbReference>
<dbReference type="NCBIfam" id="TIGR02937">
    <property type="entry name" value="sigma70-ECF"/>
    <property type="match status" value="1"/>
</dbReference>
<evidence type="ECO:0000256" key="2">
    <source>
        <dbReference type="ARBA" id="ARBA00023082"/>
    </source>
</evidence>
<dbReference type="Pfam" id="PF04539">
    <property type="entry name" value="Sigma70_r3"/>
    <property type="match status" value="1"/>
</dbReference>
<accession>A0A5J4L1G9</accession>
<dbReference type="PANTHER" id="PTHR30385:SF4">
    <property type="entry name" value="RNA POLYMERASE SIGMA-E FACTOR"/>
    <property type="match status" value="1"/>
</dbReference>
<dbReference type="InterPro" id="IPR013324">
    <property type="entry name" value="RNA_pol_sigma_r3/r4-like"/>
</dbReference>
<dbReference type="InterPro" id="IPR014284">
    <property type="entry name" value="RNA_pol_sigma-70_dom"/>
</dbReference>
<sequence length="659" mass="71578">MEPVPAAHQVRVYVHWGQVEPEPGCYAWTAVDAVLGQLDPADEVWVTGCSSSPWATRHATGFLPSSPARDPRHCARFVGDLAALCRGRVHYWQCDNEPSNTGLLWAGTAPDHVEQLTALHRRVRAADPDARVVPGGCGYDVLAGPADGPARQFFGHVLAHGRDAFALFSVHLYGDPHDIPEQVATVRRMMRRHGYERPVVAGEYNGPTLFEFPDAQAAFQQTMMAAFAASGPNWPRSGTGSTAAGSSPAISSPSPGATRPPTPSPNSPPASTGPRTSAAWRPTPGRSCTRRGDPHGPRSAARAVDAGDTCTGEDEPRTPVDWPWPHATVPAARRRGQGRTGGGTCLWRRRVGERPTGAQQQAGATSMSSISTVNAGTEPRTTSKESTVPAATVLPHIQVPQRVAPCDARELSRRFLERLHDLEEGTPEYQYARNTLIEMNLSLVRYVARRFSSRRDSAEDVLQVGTIGLIKAIDRYDPARDVEFTTLAVPYIQGEIKRFFRDTTWSVRVPRRLQELRIDLARAREELESEGGHEPTVADLAARLDLPADEVAEGLVAGNGYDSDSMDRPVQAGAKGQTGLVADLIGTEDPALALAEDVQALKPHLAELDDRDRTLLRLRFGAEMTQAEIGRELGISQMHVSRLLARAFATLRKGLLAEK</sequence>
<feature type="domain" description="RNA polymerase sigma-70" evidence="6">
    <location>
        <begin position="460"/>
        <end position="473"/>
    </location>
</feature>
<dbReference type="PROSITE" id="PS00715">
    <property type="entry name" value="SIGMA70_1"/>
    <property type="match status" value="1"/>
</dbReference>
<dbReference type="EMBL" id="BLAG01000004">
    <property type="protein sequence ID" value="GES28227.1"/>
    <property type="molecule type" value="Genomic_DNA"/>
</dbReference>
<evidence type="ECO:0000256" key="1">
    <source>
        <dbReference type="ARBA" id="ARBA00023015"/>
    </source>
</evidence>
<keyword evidence="2" id="KW-0731">Sigma factor</keyword>
<dbReference type="InterPro" id="IPR036388">
    <property type="entry name" value="WH-like_DNA-bd_sf"/>
</dbReference>
<dbReference type="Proteomes" id="UP000325598">
    <property type="component" value="Unassembled WGS sequence"/>
</dbReference>
<reference evidence="7 8" key="1">
    <citation type="submission" date="2019-10" db="EMBL/GenBank/DDBJ databases">
        <title>Whole genome shotgun sequence of Streptomyces angustmyceticus NBRC 3934.</title>
        <authorList>
            <person name="Hosoyama A."/>
            <person name="Ichikawa N."/>
            <person name="Kimura A."/>
            <person name="Kitahashi Y."/>
            <person name="Komaki H."/>
            <person name="Uohara A."/>
        </authorList>
    </citation>
    <scope>NUCLEOTIDE SEQUENCE [LARGE SCALE GENOMIC DNA]</scope>
    <source>
        <strain evidence="7 8">NBRC 3934</strain>
    </source>
</reference>
<dbReference type="NCBIfam" id="TIGR02980">
    <property type="entry name" value="SigBFG"/>
    <property type="match status" value="1"/>
</dbReference>
<dbReference type="InterPro" id="IPR007630">
    <property type="entry name" value="RNA_pol_sigma70_r4"/>
</dbReference>
<dbReference type="Pfam" id="PF04542">
    <property type="entry name" value="Sigma70_r2"/>
    <property type="match status" value="1"/>
</dbReference>
<name>A0A5J4L1G9_9ACTN</name>
<dbReference type="GO" id="GO:0016987">
    <property type="term" value="F:sigma factor activity"/>
    <property type="evidence" value="ECO:0007669"/>
    <property type="project" value="UniProtKB-KW"/>
</dbReference>
<evidence type="ECO:0000256" key="5">
    <source>
        <dbReference type="SAM" id="MobiDB-lite"/>
    </source>
</evidence>
<dbReference type="InterPro" id="IPR007624">
    <property type="entry name" value="RNA_pol_sigma70_r3"/>
</dbReference>
<dbReference type="SUPFAM" id="SSF51445">
    <property type="entry name" value="(Trans)glycosidases"/>
    <property type="match status" value="1"/>
</dbReference>
<dbReference type="CDD" id="cd06171">
    <property type="entry name" value="Sigma70_r4"/>
    <property type="match status" value="1"/>
</dbReference>
<dbReference type="AlphaFoldDB" id="A0A5J4L1G9"/>
<protein>
    <recommendedName>
        <fullName evidence="6">RNA polymerase sigma-70 domain-containing protein</fullName>
    </recommendedName>
</protein>
<keyword evidence="8" id="KW-1185">Reference proteome</keyword>
<feature type="compositionally biased region" description="Polar residues" evidence="5">
    <location>
        <begin position="357"/>
        <end position="375"/>
    </location>
</feature>
<dbReference type="Gene3D" id="1.10.10.10">
    <property type="entry name" value="Winged helix-like DNA-binding domain superfamily/Winged helix DNA-binding domain"/>
    <property type="match status" value="2"/>
</dbReference>
<evidence type="ECO:0000259" key="6">
    <source>
        <dbReference type="PROSITE" id="PS00715"/>
    </source>
</evidence>
<dbReference type="Gene3D" id="3.20.20.80">
    <property type="entry name" value="Glycosidases"/>
    <property type="match status" value="1"/>
</dbReference>
<dbReference type="GO" id="GO:0003677">
    <property type="term" value="F:DNA binding"/>
    <property type="evidence" value="ECO:0007669"/>
    <property type="project" value="UniProtKB-KW"/>
</dbReference>
<evidence type="ECO:0000256" key="3">
    <source>
        <dbReference type="ARBA" id="ARBA00023125"/>
    </source>
</evidence>
<dbReference type="Gene3D" id="1.20.120.1810">
    <property type="match status" value="1"/>
</dbReference>
<keyword evidence="3" id="KW-0238">DNA-binding</keyword>
<feature type="compositionally biased region" description="Pro residues" evidence="5">
    <location>
        <begin position="258"/>
        <end position="268"/>
    </location>
</feature>
<proteinExistence type="predicted"/>
<organism evidence="7 8">
    <name type="scientific">Streptomyces angustmyceticus</name>
    <dbReference type="NCBI Taxonomy" id="285578"/>
    <lineage>
        <taxon>Bacteria</taxon>
        <taxon>Bacillati</taxon>
        <taxon>Actinomycetota</taxon>
        <taxon>Actinomycetes</taxon>
        <taxon>Kitasatosporales</taxon>
        <taxon>Streptomycetaceae</taxon>
        <taxon>Streptomyces</taxon>
    </lineage>
</organism>
<evidence type="ECO:0000256" key="4">
    <source>
        <dbReference type="ARBA" id="ARBA00023163"/>
    </source>
</evidence>
<keyword evidence="1" id="KW-0805">Transcription regulation</keyword>
<feature type="region of interest" description="Disordered" evidence="5">
    <location>
        <begin position="354"/>
        <end position="388"/>
    </location>
</feature>
<dbReference type="Pfam" id="PF04545">
    <property type="entry name" value="Sigma70_r4"/>
    <property type="match status" value="1"/>
</dbReference>
<evidence type="ECO:0000313" key="7">
    <source>
        <dbReference type="EMBL" id="GES28227.1"/>
    </source>
</evidence>
<keyword evidence="4" id="KW-0804">Transcription</keyword>
<dbReference type="PANTHER" id="PTHR30385">
    <property type="entry name" value="SIGMA FACTOR F FLAGELLAR"/>
    <property type="match status" value="1"/>
</dbReference>
<dbReference type="InterPro" id="IPR000943">
    <property type="entry name" value="RNA_pol_sigma70"/>
</dbReference>
<dbReference type="InterPro" id="IPR007627">
    <property type="entry name" value="RNA_pol_sigma70_r2"/>
</dbReference>
<dbReference type="SUPFAM" id="SSF88946">
    <property type="entry name" value="Sigma2 domain of RNA polymerase sigma factors"/>
    <property type="match status" value="1"/>
</dbReference>